<dbReference type="EMBL" id="QBIY01012243">
    <property type="protein sequence ID" value="RXN26176.1"/>
    <property type="molecule type" value="Genomic_DNA"/>
</dbReference>
<evidence type="ECO:0000313" key="2">
    <source>
        <dbReference type="EMBL" id="RXN26176.1"/>
    </source>
</evidence>
<reference evidence="2 3" key="1">
    <citation type="submission" date="2018-03" db="EMBL/GenBank/DDBJ databases">
        <title>Draft genome sequence of Rohu Carp (Labeo rohita).</title>
        <authorList>
            <person name="Das P."/>
            <person name="Kushwaha B."/>
            <person name="Joshi C.G."/>
            <person name="Kumar D."/>
            <person name="Nagpure N.S."/>
            <person name="Sahoo L."/>
            <person name="Das S.P."/>
            <person name="Bit A."/>
            <person name="Patnaik S."/>
            <person name="Meher P.K."/>
            <person name="Jayasankar P."/>
            <person name="Koringa P.G."/>
            <person name="Patel N.V."/>
            <person name="Hinsu A.T."/>
            <person name="Kumar R."/>
            <person name="Pandey M."/>
            <person name="Agarwal S."/>
            <person name="Srivastava S."/>
            <person name="Singh M."/>
            <person name="Iquebal M.A."/>
            <person name="Jaiswal S."/>
            <person name="Angadi U.B."/>
            <person name="Kumar N."/>
            <person name="Raza M."/>
            <person name="Shah T.M."/>
            <person name="Rai A."/>
            <person name="Jena J.K."/>
        </authorList>
    </citation>
    <scope>NUCLEOTIDE SEQUENCE [LARGE SCALE GENOMIC DNA]</scope>
    <source>
        <strain evidence="2">DASCIFA01</strain>
        <tissue evidence="2">Testis</tissue>
    </source>
</reference>
<dbReference type="AlphaFoldDB" id="A0A498N6H0"/>
<evidence type="ECO:0000313" key="3">
    <source>
        <dbReference type="Proteomes" id="UP000290572"/>
    </source>
</evidence>
<proteinExistence type="predicted"/>
<keyword evidence="3" id="KW-1185">Reference proteome</keyword>
<comment type="caution">
    <text evidence="2">The sequence shown here is derived from an EMBL/GenBank/DDBJ whole genome shotgun (WGS) entry which is preliminary data.</text>
</comment>
<dbReference type="Proteomes" id="UP000290572">
    <property type="component" value="Unassembled WGS sequence"/>
</dbReference>
<name>A0A498N6H0_LABRO</name>
<gene>
    <name evidence="2" type="ORF">ROHU_021110</name>
</gene>
<feature type="region of interest" description="Disordered" evidence="1">
    <location>
        <begin position="99"/>
        <end position="120"/>
    </location>
</feature>
<organism evidence="2 3">
    <name type="scientific">Labeo rohita</name>
    <name type="common">Indian major carp</name>
    <name type="synonym">Cyprinus rohita</name>
    <dbReference type="NCBI Taxonomy" id="84645"/>
    <lineage>
        <taxon>Eukaryota</taxon>
        <taxon>Metazoa</taxon>
        <taxon>Chordata</taxon>
        <taxon>Craniata</taxon>
        <taxon>Vertebrata</taxon>
        <taxon>Euteleostomi</taxon>
        <taxon>Actinopterygii</taxon>
        <taxon>Neopterygii</taxon>
        <taxon>Teleostei</taxon>
        <taxon>Ostariophysi</taxon>
        <taxon>Cypriniformes</taxon>
        <taxon>Cyprinidae</taxon>
        <taxon>Labeoninae</taxon>
        <taxon>Labeonini</taxon>
        <taxon>Labeo</taxon>
    </lineage>
</organism>
<sequence>MTDQNSAVLFSDDQTLKHAPIIASRSARHSFFLQACGDPKGPIAAVSRLPPVSGSFQQLRDGVLPCRCHGVSRFEGPHCPPLCCPRVCLNGAFDVQSRVSQRPRPGPEQRSAGHGSHTWQAVSETRMSVVDESRVPFLTRYITVSDRQQVNATQAVIFSFSESNDVLKTFDSVGFPDIDIMIFK</sequence>
<evidence type="ECO:0000256" key="1">
    <source>
        <dbReference type="SAM" id="MobiDB-lite"/>
    </source>
</evidence>
<accession>A0A498N6H0</accession>
<protein>
    <submittedName>
        <fullName evidence="2">Uncharacterized protein</fullName>
    </submittedName>
</protein>